<gene>
    <name evidence="2" type="ORF">CK203_099670</name>
</gene>
<evidence type="ECO:0000313" key="3">
    <source>
        <dbReference type="Proteomes" id="UP000288805"/>
    </source>
</evidence>
<accession>A0A438F1G6</accession>
<feature type="region of interest" description="Disordered" evidence="1">
    <location>
        <begin position="1"/>
        <end position="46"/>
    </location>
</feature>
<reference evidence="2 3" key="1">
    <citation type="journal article" date="2018" name="PLoS Genet.">
        <title>Population sequencing reveals clonal diversity and ancestral inbreeding in the grapevine cultivar Chardonnay.</title>
        <authorList>
            <person name="Roach M.J."/>
            <person name="Johnson D.L."/>
            <person name="Bohlmann J."/>
            <person name="van Vuuren H.J."/>
            <person name="Jones S.J."/>
            <person name="Pretorius I.S."/>
            <person name="Schmidt S.A."/>
            <person name="Borneman A.R."/>
        </authorList>
    </citation>
    <scope>NUCLEOTIDE SEQUENCE [LARGE SCALE GENOMIC DNA]</scope>
    <source>
        <strain evidence="3">cv. Chardonnay</strain>
        <tissue evidence="2">Leaf</tissue>
    </source>
</reference>
<feature type="compositionally biased region" description="Polar residues" evidence="1">
    <location>
        <begin position="1"/>
        <end position="12"/>
    </location>
</feature>
<evidence type="ECO:0000313" key="2">
    <source>
        <dbReference type="EMBL" id="RVW53854.1"/>
    </source>
</evidence>
<dbReference type="AlphaFoldDB" id="A0A438F1G6"/>
<proteinExistence type="predicted"/>
<name>A0A438F1G6_VITVI</name>
<comment type="caution">
    <text evidence="2">The sequence shown here is derived from an EMBL/GenBank/DDBJ whole genome shotgun (WGS) entry which is preliminary data.</text>
</comment>
<protein>
    <submittedName>
        <fullName evidence="2">Uncharacterized protein</fullName>
    </submittedName>
</protein>
<dbReference type="EMBL" id="QGNW01001138">
    <property type="protein sequence ID" value="RVW53854.1"/>
    <property type="molecule type" value="Genomic_DNA"/>
</dbReference>
<evidence type="ECO:0000256" key="1">
    <source>
        <dbReference type="SAM" id="MobiDB-lite"/>
    </source>
</evidence>
<dbReference type="Proteomes" id="UP000288805">
    <property type="component" value="Unassembled WGS sequence"/>
</dbReference>
<organism evidence="2 3">
    <name type="scientific">Vitis vinifera</name>
    <name type="common">Grape</name>
    <dbReference type="NCBI Taxonomy" id="29760"/>
    <lineage>
        <taxon>Eukaryota</taxon>
        <taxon>Viridiplantae</taxon>
        <taxon>Streptophyta</taxon>
        <taxon>Embryophyta</taxon>
        <taxon>Tracheophyta</taxon>
        <taxon>Spermatophyta</taxon>
        <taxon>Magnoliopsida</taxon>
        <taxon>eudicotyledons</taxon>
        <taxon>Gunneridae</taxon>
        <taxon>Pentapetalae</taxon>
        <taxon>rosids</taxon>
        <taxon>Vitales</taxon>
        <taxon>Vitaceae</taxon>
        <taxon>Viteae</taxon>
        <taxon>Vitis</taxon>
    </lineage>
</organism>
<sequence>MLFTGKSPSSGNAFVKIPKHAPQKKSGSVGLENAEDSKHSMSESYKVNSKKSIKEHRFESFISDTDAFCCVCGSSNKDEINCLLECIRLAMVFPEFPKVVGIADHAGQVLKILIQDRVVVEEREDEAFWASTESGSFSVKSLYSYP</sequence>